<sequence>MEESEQNPEQPEKPPSEASVGVRMKRQLTLTNGVATIMCIIIGSGIFLSPKGVLRATGSVGLSLIVWTLSGVLSLLGALCYAELGTTIPKSGGDYMYLHEIFGPWVAFVNIWQNFTIVLPCATAVVAITVAQYVLYPFFTPCPAPYLAVRLIAAVSMGLVGFANCYSVRLAARMNNVFTFLKLGALGIIIVFGGIQLARGHTDNLDPANAFDGTTSSVGDAMVSFYSALWAYSGWQSLNAVVEELKNPTRNLPLCLAISVPLVTVVYVLTNIAYFTAMSPAELLASDAVAVTFANRLMGTMSWVIPLAVAVSAFGTLLCSTFANSRNWMVAAREGTLPRILSMIQIDRLTPAPAVILRIVFALLMLIPDDVYKVLNLMGFVSWLSQAATVSGLLWWRYKKPDLPRPIKLNLAIPVLFVLLSLFMVVVSFVSAPVECSIGLSILASAVPVYAVFVHWKNKPVWFMSFEGQNSLFISTCYVTTRLQLILNVVPQDPTVKIK</sequence>
<dbReference type="GO" id="GO:0015175">
    <property type="term" value="F:neutral L-amino acid transmembrane transporter activity"/>
    <property type="evidence" value="ECO:0007669"/>
    <property type="project" value="TreeGrafter"/>
</dbReference>
<dbReference type="Proteomes" id="UP000515135">
    <property type="component" value="Unplaced"/>
</dbReference>
<dbReference type="OrthoDB" id="5982228at2759"/>
<feature type="transmembrane region" description="Helical" evidence="10">
    <location>
        <begin position="221"/>
        <end position="242"/>
    </location>
</feature>
<dbReference type="FunFam" id="1.20.1740.10:FF:000003">
    <property type="entry name" value="Y+L amino acid transporter 1 isoform X1"/>
    <property type="match status" value="1"/>
</dbReference>
<dbReference type="PANTHER" id="PTHR11785:SF528">
    <property type="entry name" value="AMINO ACID TRANSPORTER PROTEIN JHI-21"/>
    <property type="match status" value="1"/>
</dbReference>
<dbReference type="RefSeq" id="XP_019615948.1">
    <property type="nucleotide sequence ID" value="XM_019760389.1"/>
</dbReference>
<feature type="transmembrane region" description="Helical" evidence="10">
    <location>
        <begin position="60"/>
        <end position="84"/>
    </location>
</feature>
<dbReference type="PANTHER" id="PTHR11785">
    <property type="entry name" value="AMINO ACID TRANSPORTER"/>
    <property type="match status" value="1"/>
</dbReference>
<keyword evidence="3" id="KW-0813">Transport</keyword>
<evidence type="ECO:0000313" key="12">
    <source>
        <dbReference type="RefSeq" id="XP_019615948.1"/>
    </source>
</evidence>
<evidence type="ECO:0000313" key="11">
    <source>
        <dbReference type="Proteomes" id="UP000515135"/>
    </source>
</evidence>
<protein>
    <submittedName>
        <fullName evidence="12">Large neutral amino acids transporter small subunit 1-like</fullName>
    </submittedName>
</protein>
<feature type="transmembrane region" description="Helical" evidence="10">
    <location>
        <begin position="254"/>
        <end position="277"/>
    </location>
</feature>
<dbReference type="InterPro" id="IPR050598">
    <property type="entry name" value="AminoAcid_Transporter"/>
</dbReference>
<keyword evidence="11" id="KW-1185">Reference proteome</keyword>
<evidence type="ECO:0000256" key="8">
    <source>
        <dbReference type="ARBA" id="ARBA00023136"/>
    </source>
</evidence>
<feature type="transmembrane region" description="Helical" evidence="10">
    <location>
        <begin position="28"/>
        <end position="48"/>
    </location>
</feature>
<comment type="similarity">
    <text evidence="2">Belongs to the amino acid-polyamine-organocation (APC) superfamily. L-type amino acid transporter (LAT) (TC 2.A.3.8) family.</text>
</comment>
<evidence type="ECO:0000256" key="6">
    <source>
        <dbReference type="ARBA" id="ARBA00022970"/>
    </source>
</evidence>
<dbReference type="GeneID" id="109463549"/>
<evidence type="ECO:0000256" key="3">
    <source>
        <dbReference type="ARBA" id="ARBA00022448"/>
    </source>
</evidence>
<feature type="transmembrane region" description="Helical" evidence="10">
    <location>
        <begin position="303"/>
        <end position="323"/>
    </location>
</feature>
<keyword evidence="5 10" id="KW-0812">Transmembrane</keyword>
<organism evidence="11 12">
    <name type="scientific">Branchiostoma belcheri</name>
    <name type="common">Amphioxus</name>
    <dbReference type="NCBI Taxonomy" id="7741"/>
    <lineage>
        <taxon>Eukaryota</taxon>
        <taxon>Metazoa</taxon>
        <taxon>Chordata</taxon>
        <taxon>Cephalochordata</taxon>
        <taxon>Leptocardii</taxon>
        <taxon>Amphioxiformes</taxon>
        <taxon>Branchiostomatidae</taxon>
        <taxon>Branchiostoma</taxon>
    </lineage>
</organism>
<dbReference type="GO" id="GO:0005886">
    <property type="term" value="C:plasma membrane"/>
    <property type="evidence" value="ECO:0007669"/>
    <property type="project" value="UniProtKB-SubCell"/>
</dbReference>
<dbReference type="Gene3D" id="1.20.1740.10">
    <property type="entry name" value="Amino acid/polyamine transporter I"/>
    <property type="match status" value="1"/>
</dbReference>
<dbReference type="GO" id="GO:0015179">
    <property type="term" value="F:L-amino acid transmembrane transporter activity"/>
    <property type="evidence" value="ECO:0007669"/>
    <property type="project" value="TreeGrafter"/>
</dbReference>
<accession>A0A6P4XV26</accession>
<dbReference type="AlphaFoldDB" id="A0A6P4XV26"/>
<evidence type="ECO:0000256" key="1">
    <source>
        <dbReference type="ARBA" id="ARBA00004651"/>
    </source>
</evidence>
<evidence type="ECO:0000256" key="10">
    <source>
        <dbReference type="SAM" id="Phobius"/>
    </source>
</evidence>
<feature type="transmembrane region" description="Helical" evidence="10">
    <location>
        <begin position="180"/>
        <end position="201"/>
    </location>
</feature>
<evidence type="ECO:0000256" key="5">
    <source>
        <dbReference type="ARBA" id="ARBA00022692"/>
    </source>
</evidence>
<dbReference type="KEGG" id="bbel:109463549"/>
<name>A0A6P4XV26_BRABE</name>
<dbReference type="PIRSF" id="PIRSF006060">
    <property type="entry name" value="AA_transporter"/>
    <property type="match status" value="1"/>
</dbReference>
<evidence type="ECO:0000256" key="4">
    <source>
        <dbReference type="ARBA" id="ARBA00022475"/>
    </source>
</evidence>
<feature type="transmembrane region" description="Helical" evidence="10">
    <location>
        <begin position="147"/>
        <end position="168"/>
    </location>
</feature>
<feature type="transmembrane region" description="Helical" evidence="10">
    <location>
        <begin position="105"/>
        <end position="135"/>
    </location>
</feature>
<feature type="region of interest" description="Disordered" evidence="9">
    <location>
        <begin position="1"/>
        <end position="21"/>
    </location>
</feature>
<keyword evidence="7 10" id="KW-1133">Transmembrane helix</keyword>
<feature type="transmembrane region" description="Helical" evidence="10">
    <location>
        <begin position="409"/>
        <end position="432"/>
    </location>
</feature>
<reference evidence="12" key="1">
    <citation type="submission" date="2025-08" db="UniProtKB">
        <authorList>
            <consortium name="RefSeq"/>
        </authorList>
    </citation>
    <scope>IDENTIFICATION</scope>
    <source>
        <tissue evidence="12">Gonad</tissue>
    </source>
</reference>
<feature type="transmembrane region" description="Helical" evidence="10">
    <location>
        <begin position="374"/>
        <end position="397"/>
    </location>
</feature>
<keyword evidence="6" id="KW-0029">Amino-acid transport</keyword>
<keyword evidence="4" id="KW-1003">Cell membrane</keyword>
<feature type="transmembrane region" description="Helical" evidence="10">
    <location>
        <begin position="438"/>
        <end position="456"/>
    </location>
</feature>
<evidence type="ECO:0000256" key="2">
    <source>
        <dbReference type="ARBA" id="ARBA00007040"/>
    </source>
</evidence>
<evidence type="ECO:0000256" key="9">
    <source>
        <dbReference type="SAM" id="MobiDB-lite"/>
    </source>
</evidence>
<gene>
    <name evidence="12" type="primary">LOC109463549</name>
</gene>
<keyword evidence="8 10" id="KW-0472">Membrane</keyword>
<dbReference type="InterPro" id="IPR002293">
    <property type="entry name" value="AA/rel_permease1"/>
</dbReference>
<evidence type="ECO:0000256" key="7">
    <source>
        <dbReference type="ARBA" id="ARBA00022989"/>
    </source>
</evidence>
<dbReference type="Pfam" id="PF13520">
    <property type="entry name" value="AA_permease_2"/>
    <property type="match status" value="1"/>
</dbReference>
<proteinExistence type="inferred from homology"/>
<comment type="subcellular location">
    <subcellularLocation>
        <location evidence="1">Cell membrane</location>
        <topology evidence="1">Multi-pass membrane protein</topology>
    </subcellularLocation>
</comment>